<evidence type="ECO:0000313" key="8">
    <source>
        <dbReference type="Proteomes" id="UP000053617"/>
    </source>
</evidence>
<dbReference type="GO" id="GO:0016491">
    <property type="term" value="F:oxidoreductase activity"/>
    <property type="evidence" value="ECO:0007669"/>
    <property type="project" value="UniProtKB-KW"/>
</dbReference>
<evidence type="ECO:0000256" key="4">
    <source>
        <dbReference type="ARBA" id="ARBA00023004"/>
    </source>
</evidence>
<comment type="similarity">
    <text evidence="1 5">Belongs to the iron/ascorbate-dependent oxidoreductase family.</text>
</comment>
<evidence type="ECO:0000313" key="7">
    <source>
        <dbReference type="EMBL" id="KIX04902.1"/>
    </source>
</evidence>
<dbReference type="PRINTS" id="PR00682">
    <property type="entry name" value="IPNSYNTHASE"/>
</dbReference>
<evidence type="ECO:0000259" key="6">
    <source>
        <dbReference type="PROSITE" id="PS51471"/>
    </source>
</evidence>
<dbReference type="InterPro" id="IPR005123">
    <property type="entry name" value="Oxoglu/Fe-dep_dioxygenase_dom"/>
</dbReference>
<dbReference type="InterPro" id="IPR044861">
    <property type="entry name" value="IPNS-like_FE2OG_OXY"/>
</dbReference>
<dbReference type="GeneID" id="25293844"/>
<dbReference type="PANTHER" id="PTHR10209:SF881">
    <property type="entry name" value="FI07970P-RELATED"/>
    <property type="match status" value="1"/>
</dbReference>
<proteinExistence type="inferred from homology"/>
<keyword evidence="8" id="KW-1185">Reference proteome</keyword>
<reference evidence="7 8" key="1">
    <citation type="submission" date="2015-01" db="EMBL/GenBank/DDBJ databases">
        <title>The Genome Sequence of Rhinocladiella mackenzie CBS 650.93.</title>
        <authorList>
            <consortium name="The Broad Institute Genomics Platform"/>
            <person name="Cuomo C."/>
            <person name="de Hoog S."/>
            <person name="Gorbushina A."/>
            <person name="Stielow B."/>
            <person name="Teixiera M."/>
            <person name="Abouelleil A."/>
            <person name="Chapman S.B."/>
            <person name="Priest M."/>
            <person name="Young S.K."/>
            <person name="Wortman J."/>
            <person name="Nusbaum C."/>
            <person name="Birren B."/>
        </authorList>
    </citation>
    <scope>NUCLEOTIDE SEQUENCE [LARGE SCALE GENOMIC DNA]</scope>
    <source>
        <strain evidence="7 8">CBS 650.93</strain>
    </source>
</reference>
<evidence type="ECO:0000256" key="2">
    <source>
        <dbReference type="ARBA" id="ARBA00022723"/>
    </source>
</evidence>
<dbReference type="PANTHER" id="PTHR10209">
    <property type="entry name" value="OXIDOREDUCTASE, 2OG-FE II OXYGENASE FAMILY PROTEIN"/>
    <property type="match status" value="1"/>
</dbReference>
<dbReference type="Pfam" id="PF14226">
    <property type="entry name" value="DIOX_N"/>
    <property type="match status" value="1"/>
</dbReference>
<gene>
    <name evidence="7" type="ORF">Z518_05773</name>
</gene>
<organism evidence="7 8">
    <name type="scientific">Rhinocladiella mackenziei CBS 650.93</name>
    <dbReference type="NCBI Taxonomy" id="1442369"/>
    <lineage>
        <taxon>Eukaryota</taxon>
        <taxon>Fungi</taxon>
        <taxon>Dikarya</taxon>
        <taxon>Ascomycota</taxon>
        <taxon>Pezizomycotina</taxon>
        <taxon>Eurotiomycetes</taxon>
        <taxon>Chaetothyriomycetidae</taxon>
        <taxon>Chaetothyriales</taxon>
        <taxon>Herpotrichiellaceae</taxon>
        <taxon>Rhinocladiella</taxon>
    </lineage>
</organism>
<dbReference type="InterPro" id="IPR026992">
    <property type="entry name" value="DIOX_N"/>
</dbReference>
<feature type="domain" description="Fe2OG dioxygenase" evidence="6">
    <location>
        <begin position="194"/>
        <end position="311"/>
    </location>
</feature>
<accession>A0A0D2FRW2</accession>
<protein>
    <recommendedName>
        <fullName evidence="6">Fe2OG dioxygenase domain-containing protein</fullName>
    </recommendedName>
</protein>
<dbReference type="Proteomes" id="UP000053617">
    <property type="component" value="Unassembled WGS sequence"/>
</dbReference>
<keyword evidence="2 5" id="KW-0479">Metal-binding</keyword>
<dbReference type="OrthoDB" id="288590at2759"/>
<dbReference type="PROSITE" id="PS51471">
    <property type="entry name" value="FE2OG_OXY"/>
    <property type="match status" value="1"/>
</dbReference>
<dbReference type="SUPFAM" id="SSF51197">
    <property type="entry name" value="Clavaminate synthase-like"/>
    <property type="match status" value="1"/>
</dbReference>
<dbReference type="InterPro" id="IPR027443">
    <property type="entry name" value="IPNS-like_sf"/>
</dbReference>
<dbReference type="EMBL" id="KN847478">
    <property type="protein sequence ID" value="KIX04902.1"/>
    <property type="molecule type" value="Genomic_DNA"/>
</dbReference>
<dbReference type="VEuPathDB" id="FungiDB:Z518_05773"/>
<dbReference type="Gene3D" id="2.60.120.330">
    <property type="entry name" value="B-lactam Antibiotic, Isopenicillin N Synthase, Chain"/>
    <property type="match status" value="1"/>
</dbReference>
<dbReference type="Pfam" id="PF03171">
    <property type="entry name" value="2OG-FeII_Oxy"/>
    <property type="match status" value="1"/>
</dbReference>
<evidence type="ECO:0000256" key="5">
    <source>
        <dbReference type="RuleBase" id="RU003682"/>
    </source>
</evidence>
<dbReference type="RefSeq" id="XP_013272038.1">
    <property type="nucleotide sequence ID" value="XM_013416584.1"/>
</dbReference>
<sequence length="347" mass="39881">MCSIPDVNADKVSLINIPIVDLQPFTSDESTLEDRRKAAQTLVTACREVGFVYIKNHGVPPDELEKAFAISKKFYDLPTEQKMKAPHPPGWAVHRGYSWPGLEKVSSAISDKDDEEFVKELREVQDYKESYEVGSENNPDQPNIWPPPDVLPEWRPFMTMFYWTCFEAGKKLLRALALGIGLEENHLLQYHSGDYNQLRLLHYPPIPARAIEGGKSARMPAHTDWSTITMLFQDDCGGLQVEDPRKAGEFMDVAPIPGTLVMNVGDLLMRWSNDYLKSTSHRVQLPPKQDRFTGDERLTRARYSIPYFITTDPDRLIECLRFDDEHPPKYEPITQRDYAAMRARMQY</sequence>
<keyword evidence="4 5" id="KW-0408">Iron</keyword>
<evidence type="ECO:0000256" key="3">
    <source>
        <dbReference type="ARBA" id="ARBA00023002"/>
    </source>
</evidence>
<evidence type="ECO:0000256" key="1">
    <source>
        <dbReference type="ARBA" id="ARBA00008056"/>
    </source>
</evidence>
<keyword evidence="3 5" id="KW-0560">Oxidoreductase</keyword>
<dbReference type="GO" id="GO:0046872">
    <property type="term" value="F:metal ion binding"/>
    <property type="evidence" value="ECO:0007669"/>
    <property type="project" value="UniProtKB-KW"/>
</dbReference>
<dbReference type="HOGENOM" id="CLU_010119_6_1_1"/>
<dbReference type="STRING" id="1442369.A0A0D2FRW2"/>
<dbReference type="AlphaFoldDB" id="A0A0D2FRW2"/>
<name>A0A0D2FRW2_9EURO</name>
<dbReference type="GO" id="GO:0044283">
    <property type="term" value="P:small molecule biosynthetic process"/>
    <property type="evidence" value="ECO:0007669"/>
    <property type="project" value="UniProtKB-ARBA"/>
</dbReference>